<dbReference type="PANTHER" id="PTHR33525">
    <property type="match status" value="1"/>
</dbReference>
<sequence>MFSFVARQAIFDENLQTFGYELLFRDSMANRFPNVSPEHATAQLIEEQFFGAPSDGQKESGTVFVNFPYELLLQGLAETLPKDRVVIEILETAEPTGALLATIKRLHQQGFRVALDDFSLSSDWDIFIPYISIIKFDIRENSWPEIQDYLLCREALLKNTLLLAEKIETFDEYELFKNAGFTLFQGYFFSKPVVYKSNKLVQNHIVSLNLIQEVNSDAPNLQRIEDLLKHDVALSYKVMRYAQNILYNTRGIKGTRSHSLKDIVVYLGAKELRRFVLVTCLSSMKDVKTNETYYQSLIRAKFCELAAARLRGRVSANDAFMVGLFSLLDAVFEIPLEELIGQVVISQDVRMALQQHRGLLHQFVALAELYEQRKWEEASQHAYRLGLTRGMVAEMMSSATQWADEMPVNAPLKASPPKSARVR</sequence>
<dbReference type="RefSeq" id="WP_042387705.1">
    <property type="nucleotide sequence ID" value="NZ_BBMZ01000002.1"/>
</dbReference>
<dbReference type="AlphaFoldDB" id="A0A090UV93"/>
<dbReference type="EMBL" id="BBMZ01000002">
    <property type="protein sequence ID" value="GAL56480.1"/>
    <property type="molecule type" value="Genomic_DNA"/>
</dbReference>
<name>A0A090UV93_PSEVU</name>
<evidence type="ECO:0000313" key="4">
    <source>
        <dbReference type="Proteomes" id="UP000029462"/>
    </source>
</evidence>
<dbReference type="PIRSF" id="PIRSF003180">
    <property type="entry name" value="DiGMPpdiest_YuxH"/>
    <property type="match status" value="1"/>
</dbReference>
<feature type="domain" description="HDOD" evidence="2">
    <location>
        <begin position="200"/>
        <end position="391"/>
    </location>
</feature>
<dbReference type="InterPro" id="IPR035919">
    <property type="entry name" value="EAL_sf"/>
</dbReference>
<keyword evidence="4" id="KW-1185">Reference proteome</keyword>
<organism evidence="3 4">
    <name type="scientific">Pseudescherichia vulneris NBRC 102420</name>
    <dbReference type="NCBI Taxonomy" id="1115515"/>
    <lineage>
        <taxon>Bacteria</taxon>
        <taxon>Pseudomonadati</taxon>
        <taxon>Pseudomonadota</taxon>
        <taxon>Gammaproteobacteria</taxon>
        <taxon>Enterobacterales</taxon>
        <taxon>Enterobacteriaceae</taxon>
        <taxon>Pseudescherichia</taxon>
    </lineage>
</organism>
<dbReference type="InterPro" id="IPR052340">
    <property type="entry name" value="RNase_Y/CdgJ"/>
</dbReference>
<evidence type="ECO:0000259" key="1">
    <source>
        <dbReference type="PROSITE" id="PS50883"/>
    </source>
</evidence>
<dbReference type="eggNOG" id="COG3434">
    <property type="taxonomic scope" value="Bacteria"/>
</dbReference>
<comment type="caution">
    <text evidence="3">The sequence shown here is derived from an EMBL/GenBank/DDBJ whole genome shotgun (WGS) entry which is preliminary data.</text>
</comment>
<dbReference type="InterPro" id="IPR013976">
    <property type="entry name" value="HDOD"/>
</dbReference>
<dbReference type="Pfam" id="PF08668">
    <property type="entry name" value="HDOD"/>
    <property type="match status" value="1"/>
</dbReference>
<gene>
    <name evidence="3" type="ORF">EV102420_02_00840</name>
</gene>
<evidence type="ECO:0000313" key="3">
    <source>
        <dbReference type="EMBL" id="GAL56480.1"/>
    </source>
</evidence>
<reference evidence="3 4" key="1">
    <citation type="submission" date="2014-09" db="EMBL/GenBank/DDBJ databases">
        <title>Whole genome shotgun sequence of Escherichia vulneris NBRC 102420.</title>
        <authorList>
            <person name="Yoshida Y."/>
            <person name="Hosoyama A."/>
            <person name="Tsuchikane K."/>
            <person name="Ohji S."/>
            <person name="Ichikawa N."/>
            <person name="Kimura A."/>
            <person name="Yamazoe A."/>
            <person name="Ezaki T."/>
            <person name="Fujita N."/>
        </authorList>
    </citation>
    <scope>NUCLEOTIDE SEQUENCE [LARGE SCALE GENOMIC DNA]</scope>
    <source>
        <strain evidence="3 4">NBRC 102420</strain>
    </source>
</reference>
<dbReference type="OrthoDB" id="9804751at2"/>
<accession>A0A090UV93</accession>
<dbReference type="InterPro" id="IPR001633">
    <property type="entry name" value="EAL_dom"/>
</dbReference>
<proteinExistence type="predicted"/>
<feature type="domain" description="EAL" evidence="1">
    <location>
        <begin position="1"/>
        <end position="206"/>
    </location>
</feature>
<evidence type="ECO:0000259" key="2">
    <source>
        <dbReference type="PROSITE" id="PS51833"/>
    </source>
</evidence>
<evidence type="ECO:0008006" key="5">
    <source>
        <dbReference type="Google" id="ProtNLM"/>
    </source>
</evidence>
<dbReference type="SUPFAM" id="SSF109604">
    <property type="entry name" value="HD-domain/PDEase-like"/>
    <property type="match status" value="1"/>
</dbReference>
<dbReference type="SMART" id="SM00052">
    <property type="entry name" value="EAL"/>
    <property type="match status" value="1"/>
</dbReference>
<dbReference type="PROSITE" id="PS51833">
    <property type="entry name" value="HDOD"/>
    <property type="match status" value="1"/>
</dbReference>
<dbReference type="Gene3D" id="1.10.3210.10">
    <property type="entry name" value="Hypothetical protein af1432"/>
    <property type="match status" value="1"/>
</dbReference>
<dbReference type="PROSITE" id="PS50883">
    <property type="entry name" value="EAL"/>
    <property type="match status" value="1"/>
</dbReference>
<dbReference type="Gene3D" id="3.20.20.450">
    <property type="entry name" value="EAL domain"/>
    <property type="match status" value="1"/>
</dbReference>
<dbReference type="InterPro" id="IPR014408">
    <property type="entry name" value="dGMP_Pdiesterase_EAL/HD-GYP"/>
</dbReference>
<dbReference type="Proteomes" id="UP000029462">
    <property type="component" value="Unassembled WGS sequence"/>
</dbReference>
<dbReference type="SUPFAM" id="SSF141868">
    <property type="entry name" value="EAL domain-like"/>
    <property type="match status" value="1"/>
</dbReference>
<protein>
    <recommendedName>
        <fullName evidence="5">EAL domain-containing protein</fullName>
    </recommendedName>
</protein>
<dbReference type="PANTHER" id="PTHR33525:SF4">
    <property type="entry name" value="CYCLIC DI-GMP PHOSPHODIESTERASE CDGJ"/>
    <property type="match status" value="1"/>
</dbReference>